<keyword evidence="1" id="KW-0430">Lectin</keyword>
<evidence type="ECO:0000313" key="4">
    <source>
        <dbReference type="EnsemblPlants" id="Ma09_p10430.1"/>
    </source>
</evidence>
<evidence type="ECO:0000256" key="2">
    <source>
        <dbReference type="SAM" id="MobiDB-lite"/>
    </source>
</evidence>
<organism evidence="4 5">
    <name type="scientific">Musa acuminata subsp. malaccensis</name>
    <name type="common">Wild banana</name>
    <name type="synonym">Musa malaccensis</name>
    <dbReference type="NCBI Taxonomy" id="214687"/>
    <lineage>
        <taxon>Eukaryota</taxon>
        <taxon>Viridiplantae</taxon>
        <taxon>Streptophyta</taxon>
        <taxon>Embryophyta</taxon>
        <taxon>Tracheophyta</taxon>
        <taxon>Spermatophyta</taxon>
        <taxon>Magnoliopsida</taxon>
        <taxon>Liliopsida</taxon>
        <taxon>Zingiberales</taxon>
        <taxon>Musaceae</taxon>
        <taxon>Musa</taxon>
    </lineage>
</organism>
<feature type="domain" description="Jacalin-type lectin" evidence="3">
    <location>
        <begin position="4"/>
        <end position="23"/>
    </location>
</feature>
<name>A0A804KI37_MUSAM</name>
<feature type="region of interest" description="Disordered" evidence="2">
    <location>
        <begin position="1"/>
        <end position="23"/>
    </location>
</feature>
<dbReference type="Gramene" id="Ma09_t10430.1">
    <property type="protein sequence ID" value="Ma09_p10430.1"/>
    <property type="gene ID" value="Ma09_g10430"/>
</dbReference>
<evidence type="ECO:0000259" key="3">
    <source>
        <dbReference type="PROSITE" id="PS51752"/>
    </source>
</evidence>
<dbReference type="PROSITE" id="PS51752">
    <property type="entry name" value="JACALIN_LECTIN"/>
    <property type="match status" value="1"/>
</dbReference>
<dbReference type="InterPro" id="IPR001229">
    <property type="entry name" value="Jacalin-like_lectin_dom"/>
</dbReference>
<dbReference type="InParanoid" id="A0A804KI37"/>
<reference evidence="4" key="1">
    <citation type="submission" date="2021-05" db="UniProtKB">
        <authorList>
            <consortium name="EnsemblPlants"/>
        </authorList>
    </citation>
    <scope>IDENTIFICATION</scope>
    <source>
        <strain evidence="4">subsp. malaccensis</strain>
    </source>
</reference>
<keyword evidence="5" id="KW-1185">Reference proteome</keyword>
<protein>
    <recommendedName>
        <fullName evidence="3">Jacalin-type lectin domain-containing protein</fullName>
    </recommendedName>
</protein>
<evidence type="ECO:0000313" key="5">
    <source>
        <dbReference type="Proteomes" id="UP000012960"/>
    </source>
</evidence>
<proteinExistence type="predicted"/>
<sequence>MNGAIKVGAWGGNGGSAFDMGPA</sequence>
<evidence type="ECO:0000256" key="1">
    <source>
        <dbReference type="ARBA" id="ARBA00022734"/>
    </source>
</evidence>
<dbReference type="Proteomes" id="UP000012960">
    <property type="component" value="Unplaced"/>
</dbReference>
<dbReference type="AlphaFoldDB" id="A0A804KI37"/>
<dbReference type="EnsemblPlants" id="Ma09_t10430.1">
    <property type="protein sequence ID" value="Ma09_p10430.1"/>
    <property type="gene ID" value="Ma09_g10430"/>
</dbReference>
<dbReference type="OMA" id="IIEIWIA"/>
<accession>A0A804KI37</accession>
<dbReference type="GO" id="GO:0030246">
    <property type="term" value="F:carbohydrate binding"/>
    <property type="evidence" value="ECO:0007669"/>
    <property type="project" value="UniProtKB-KW"/>
</dbReference>